<evidence type="ECO:0000256" key="5">
    <source>
        <dbReference type="ARBA" id="ARBA00023204"/>
    </source>
</evidence>
<accession>A0A6C2UP09</accession>
<keyword evidence="1" id="KW-0540">Nuclease</keyword>
<evidence type="ECO:0000256" key="2">
    <source>
        <dbReference type="ARBA" id="ARBA00022759"/>
    </source>
</evidence>
<evidence type="ECO:0000313" key="8">
    <source>
        <dbReference type="Proteomes" id="UP000346198"/>
    </source>
</evidence>
<dbReference type="GO" id="GO:0016787">
    <property type="term" value="F:hydrolase activity"/>
    <property type="evidence" value="ECO:0007669"/>
    <property type="project" value="UniProtKB-KW"/>
</dbReference>
<keyword evidence="8" id="KW-1185">Reference proteome</keyword>
<dbReference type="AlphaFoldDB" id="A0A6C2UP09"/>
<sequence>MDTFTPEQRSRVMSRIRGKNTKPELIVRSLLHRAGYRFSLHRKDLPGKPDIVLRKYNTVVFVHGCFWHRHQNCKTASMPKSNVEYWQAKFERNVSNDRKHIRELKKMGWNVIVVWECELKQPEKVLAKLEKSLTAAYAKLSPKVVVYPTTESAPLPLAAEAQAEYKTKPRK</sequence>
<dbReference type="GO" id="GO:0004519">
    <property type="term" value="F:endonuclease activity"/>
    <property type="evidence" value="ECO:0007669"/>
    <property type="project" value="UniProtKB-KW"/>
</dbReference>
<evidence type="ECO:0000256" key="4">
    <source>
        <dbReference type="ARBA" id="ARBA00022801"/>
    </source>
</evidence>
<evidence type="ECO:0000256" key="6">
    <source>
        <dbReference type="ARBA" id="ARBA00029466"/>
    </source>
</evidence>
<dbReference type="Pfam" id="PF03852">
    <property type="entry name" value="Vsr"/>
    <property type="match status" value="1"/>
</dbReference>
<protein>
    <submittedName>
        <fullName evidence="7">Very short patch repair protein</fullName>
    </submittedName>
</protein>
<comment type="similarity">
    <text evidence="6">Belongs to the Vsr family.</text>
</comment>
<organism evidence="7 8">
    <name type="scientific">Pontiella sulfatireligans</name>
    <dbReference type="NCBI Taxonomy" id="2750658"/>
    <lineage>
        <taxon>Bacteria</taxon>
        <taxon>Pseudomonadati</taxon>
        <taxon>Kiritimatiellota</taxon>
        <taxon>Kiritimatiellia</taxon>
        <taxon>Kiritimatiellales</taxon>
        <taxon>Pontiellaceae</taxon>
        <taxon>Pontiella</taxon>
    </lineage>
</organism>
<evidence type="ECO:0000256" key="3">
    <source>
        <dbReference type="ARBA" id="ARBA00022763"/>
    </source>
</evidence>
<reference evidence="7 8" key="1">
    <citation type="submission" date="2019-04" db="EMBL/GenBank/DDBJ databases">
        <authorList>
            <person name="Van Vliet M D."/>
        </authorList>
    </citation>
    <scope>NUCLEOTIDE SEQUENCE [LARGE SCALE GENOMIC DNA]</scope>
    <source>
        <strain evidence="7 8">F21</strain>
    </source>
</reference>
<dbReference type="CDD" id="cd00221">
    <property type="entry name" value="Vsr"/>
    <property type="match status" value="1"/>
</dbReference>
<dbReference type="RefSeq" id="WP_136062545.1">
    <property type="nucleotide sequence ID" value="NZ_CAAHFH010000002.1"/>
</dbReference>
<proteinExistence type="inferred from homology"/>
<dbReference type="SUPFAM" id="SSF52980">
    <property type="entry name" value="Restriction endonuclease-like"/>
    <property type="match status" value="1"/>
</dbReference>
<dbReference type="Gene3D" id="3.40.960.10">
    <property type="entry name" value="VSR Endonuclease"/>
    <property type="match status" value="1"/>
</dbReference>
<evidence type="ECO:0000313" key="7">
    <source>
        <dbReference type="EMBL" id="VGO21057.1"/>
    </source>
</evidence>
<keyword evidence="5" id="KW-0234">DNA repair</keyword>
<dbReference type="InterPro" id="IPR004603">
    <property type="entry name" value="DNA_mismatch_endonuc_vsr"/>
</dbReference>
<keyword evidence="3" id="KW-0227">DNA damage</keyword>
<evidence type="ECO:0000256" key="1">
    <source>
        <dbReference type="ARBA" id="ARBA00022722"/>
    </source>
</evidence>
<keyword evidence="2" id="KW-0255">Endonuclease</keyword>
<gene>
    <name evidence="7" type="primary">vsr</name>
    <name evidence="7" type="ORF">SCARR_03126</name>
</gene>
<keyword evidence="4" id="KW-0378">Hydrolase</keyword>
<dbReference type="InterPro" id="IPR011335">
    <property type="entry name" value="Restrct_endonuc-II-like"/>
</dbReference>
<dbReference type="GO" id="GO:0006298">
    <property type="term" value="P:mismatch repair"/>
    <property type="evidence" value="ECO:0007669"/>
    <property type="project" value="InterPro"/>
</dbReference>
<dbReference type="EMBL" id="CAAHFH010000002">
    <property type="protein sequence ID" value="VGO21057.1"/>
    <property type="molecule type" value="Genomic_DNA"/>
</dbReference>
<dbReference type="Proteomes" id="UP000346198">
    <property type="component" value="Unassembled WGS sequence"/>
</dbReference>
<dbReference type="NCBIfam" id="TIGR00632">
    <property type="entry name" value="vsr"/>
    <property type="match status" value="1"/>
</dbReference>
<name>A0A6C2UP09_9BACT</name>